<dbReference type="EMBL" id="BK015481">
    <property type="protein sequence ID" value="DAE09008.1"/>
    <property type="molecule type" value="Genomic_DNA"/>
</dbReference>
<evidence type="ECO:0000313" key="1">
    <source>
        <dbReference type="EMBL" id="DAE09008.1"/>
    </source>
</evidence>
<protein>
    <submittedName>
        <fullName evidence="1">Uncharacterized protein</fullName>
    </submittedName>
</protein>
<name>A0A8S5PQG7_9CAUD</name>
<proteinExistence type="predicted"/>
<reference evidence="1" key="1">
    <citation type="journal article" date="2021" name="Proc. Natl. Acad. Sci. U.S.A.">
        <title>A Catalog of Tens of Thousands of Viruses from Human Metagenomes Reveals Hidden Associations with Chronic Diseases.</title>
        <authorList>
            <person name="Tisza M.J."/>
            <person name="Buck C.B."/>
        </authorList>
    </citation>
    <scope>NUCLEOTIDE SEQUENCE</scope>
    <source>
        <strain evidence="1">Ct16M3</strain>
    </source>
</reference>
<sequence>MFNANKRSSEFLREVENKIEFKEFRVGDRFKNLKNGTFADIVDIKNGVATMNCYEKIYGFFKIHNELCEDVATRTIHLKLLKKGIKEGIFKKVE</sequence>
<organism evidence="1">
    <name type="scientific">Siphoviridae sp. ct16M3</name>
    <dbReference type="NCBI Taxonomy" id="2825305"/>
    <lineage>
        <taxon>Viruses</taxon>
        <taxon>Duplodnaviria</taxon>
        <taxon>Heunggongvirae</taxon>
        <taxon>Uroviricota</taxon>
        <taxon>Caudoviricetes</taxon>
    </lineage>
</organism>
<accession>A0A8S5PQG7</accession>